<evidence type="ECO:0000256" key="4">
    <source>
        <dbReference type="ARBA" id="ARBA00013858"/>
    </source>
</evidence>
<organism evidence="13 14">
    <name type="scientific">SAR86 cluster bacterium</name>
    <dbReference type="NCBI Taxonomy" id="2030880"/>
    <lineage>
        <taxon>Bacteria</taxon>
        <taxon>Pseudomonadati</taxon>
        <taxon>Pseudomonadota</taxon>
        <taxon>Gammaproteobacteria</taxon>
        <taxon>SAR86 cluster</taxon>
    </lineage>
</organism>
<dbReference type="GO" id="GO:0030366">
    <property type="term" value="F:molybdopterin synthase activity"/>
    <property type="evidence" value="ECO:0007669"/>
    <property type="project" value="UniProtKB-EC"/>
</dbReference>
<dbReference type="EMBL" id="NVVJ01000013">
    <property type="protein sequence ID" value="PCJ26085.1"/>
    <property type="molecule type" value="Genomic_DNA"/>
</dbReference>
<comment type="subunit">
    <text evidence="6">Heterotetramer of 2 MoaD subunits and 2 MoaE subunits. Also stable as homodimer. The enzyme changes between these two forms during catalysis.</text>
</comment>
<evidence type="ECO:0000256" key="6">
    <source>
        <dbReference type="ARBA" id="ARBA00026066"/>
    </source>
</evidence>
<reference evidence="14" key="1">
    <citation type="submission" date="2017-08" db="EMBL/GenBank/DDBJ databases">
        <title>A dynamic microbial community with high functional redundancy inhabits the cold, oxic subseafloor aquifer.</title>
        <authorList>
            <person name="Tully B.J."/>
            <person name="Wheat C.G."/>
            <person name="Glazer B.T."/>
            <person name="Huber J.A."/>
        </authorList>
    </citation>
    <scope>NUCLEOTIDE SEQUENCE [LARGE SCALE GENOMIC DNA]</scope>
</reference>
<name>A0A2A5B3P4_9GAMM</name>
<gene>
    <name evidence="13" type="ORF">COA96_06195</name>
</gene>
<dbReference type="Pfam" id="PF02391">
    <property type="entry name" value="MoaE"/>
    <property type="match status" value="1"/>
</dbReference>
<feature type="compositionally biased region" description="Polar residues" evidence="12">
    <location>
        <begin position="129"/>
        <end position="141"/>
    </location>
</feature>
<comment type="similarity">
    <text evidence="2">Belongs to the MoaE family.</text>
</comment>
<evidence type="ECO:0000256" key="12">
    <source>
        <dbReference type="SAM" id="MobiDB-lite"/>
    </source>
</evidence>
<feature type="compositionally biased region" description="Basic and acidic residues" evidence="12">
    <location>
        <begin position="142"/>
        <end position="154"/>
    </location>
</feature>
<proteinExistence type="inferred from homology"/>
<dbReference type="UniPathway" id="UPA00344"/>
<sequence length="154" mass="17397">MITIQTDDFDLAEEYRNLRSVAGDAGAIVTFTGLVRELYNPADSESDKIQTLFLEHYPGMTEKCLQQICDQANKKWPLLATRIIHRVGELSAKEQIVFVGTASAHRSDAFESAQFMMDYLKSNAPFWKKQSSGGQSSWVDSKQTDKDALKRWQG</sequence>
<keyword evidence="5" id="KW-0501">Molybdenum cofactor biosynthesis</keyword>
<evidence type="ECO:0000256" key="11">
    <source>
        <dbReference type="ARBA" id="ARBA00049878"/>
    </source>
</evidence>
<evidence type="ECO:0000256" key="8">
    <source>
        <dbReference type="ARBA" id="ARBA00030407"/>
    </source>
</evidence>
<dbReference type="PANTHER" id="PTHR23404">
    <property type="entry name" value="MOLYBDOPTERIN SYNTHASE RELATED"/>
    <property type="match status" value="1"/>
</dbReference>
<dbReference type="CDD" id="cd00756">
    <property type="entry name" value="MoaE"/>
    <property type="match status" value="1"/>
</dbReference>
<dbReference type="InterPro" id="IPR003448">
    <property type="entry name" value="Mopterin_biosynth_MoaE"/>
</dbReference>
<evidence type="ECO:0000313" key="13">
    <source>
        <dbReference type="EMBL" id="PCJ26085.1"/>
    </source>
</evidence>
<evidence type="ECO:0000256" key="9">
    <source>
        <dbReference type="ARBA" id="ARBA00030781"/>
    </source>
</evidence>
<evidence type="ECO:0000313" key="14">
    <source>
        <dbReference type="Proteomes" id="UP000218327"/>
    </source>
</evidence>
<dbReference type="InterPro" id="IPR036563">
    <property type="entry name" value="MoaE_sf"/>
</dbReference>
<dbReference type="EC" id="2.8.1.12" evidence="3"/>
<evidence type="ECO:0000256" key="10">
    <source>
        <dbReference type="ARBA" id="ARBA00032474"/>
    </source>
</evidence>
<dbReference type="AlphaFoldDB" id="A0A2A5B3P4"/>
<evidence type="ECO:0000256" key="1">
    <source>
        <dbReference type="ARBA" id="ARBA00005046"/>
    </source>
</evidence>
<dbReference type="SUPFAM" id="SSF54690">
    <property type="entry name" value="Molybdopterin synthase subunit MoaE"/>
    <property type="match status" value="1"/>
</dbReference>
<dbReference type="GO" id="GO:0006777">
    <property type="term" value="P:Mo-molybdopterin cofactor biosynthetic process"/>
    <property type="evidence" value="ECO:0007669"/>
    <property type="project" value="UniProtKB-KW"/>
</dbReference>
<comment type="pathway">
    <text evidence="1">Cofactor biosynthesis; molybdopterin biosynthesis.</text>
</comment>
<dbReference type="Gene3D" id="3.90.1170.40">
    <property type="entry name" value="Molybdopterin biosynthesis MoaE subunit"/>
    <property type="match status" value="1"/>
</dbReference>
<evidence type="ECO:0000256" key="5">
    <source>
        <dbReference type="ARBA" id="ARBA00023150"/>
    </source>
</evidence>
<evidence type="ECO:0000256" key="2">
    <source>
        <dbReference type="ARBA" id="ARBA00005426"/>
    </source>
</evidence>
<accession>A0A2A5B3P4</accession>
<evidence type="ECO:0000256" key="3">
    <source>
        <dbReference type="ARBA" id="ARBA00011950"/>
    </source>
</evidence>
<dbReference type="Proteomes" id="UP000218327">
    <property type="component" value="Unassembled WGS sequence"/>
</dbReference>
<comment type="caution">
    <text evidence="13">The sequence shown here is derived from an EMBL/GenBank/DDBJ whole genome shotgun (WGS) entry which is preliminary data.</text>
</comment>
<protein>
    <recommendedName>
        <fullName evidence="4">Molybdopterin synthase catalytic subunit</fullName>
        <ecNumber evidence="3">2.8.1.12</ecNumber>
    </recommendedName>
    <alternativeName>
        <fullName evidence="9">MPT synthase subunit 2</fullName>
    </alternativeName>
    <alternativeName>
        <fullName evidence="7">Molybdenum cofactor biosynthesis protein E</fullName>
    </alternativeName>
    <alternativeName>
        <fullName evidence="8">Molybdopterin-converting factor large subunit</fullName>
    </alternativeName>
    <alternativeName>
        <fullName evidence="10">Molybdopterin-converting factor subunit 2</fullName>
    </alternativeName>
</protein>
<feature type="region of interest" description="Disordered" evidence="12">
    <location>
        <begin position="129"/>
        <end position="154"/>
    </location>
</feature>
<evidence type="ECO:0000256" key="7">
    <source>
        <dbReference type="ARBA" id="ARBA00029745"/>
    </source>
</evidence>
<comment type="catalytic activity">
    <reaction evidence="11">
        <text>2 [molybdopterin-synthase sulfur-carrier protein]-C-terminal-Gly-aminoethanethioate + cyclic pyranopterin phosphate + H2O = molybdopterin + 2 [molybdopterin-synthase sulfur-carrier protein]-C-terminal Gly-Gly + 2 H(+)</text>
        <dbReference type="Rhea" id="RHEA:26333"/>
        <dbReference type="Rhea" id="RHEA-COMP:12202"/>
        <dbReference type="Rhea" id="RHEA-COMP:19907"/>
        <dbReference type="ChEBI" id="CHEBI:15377"/>
        <dbReference type="ChEBI" id="CHEBI:15378"/>
        <dbReference type="ChEBI" id="CHEBI:58698"/>
        <dbReference type="ChEBI" id="CHEBI:59648"/>
        <dbReference type="ChEBI" id="CHEBI:90778"/>
        <dbReference type="ChEBI" id="CHEBI:232372"/>
        <dbReference type="EC" id="2.8.1.12"/>
    </reaction>
</comment>